<name>A0A971S1S8_9BACT</name>
<comment type="caution">
    <text evidence="1">The sequence shown here is derived from an EMBL/GenBank/DDBJ whole genome shotgun (WGS) entry which is preliminary data.</text>
</comment>
<sequence length="56" mass="6085">MSFNIAKEVAALGRLTVKDLRAKHVEVFGEAIRRELQTIAPAGVDCPATDVNELYG</sequence>
<gene>
    <name evidence="1" type="ORF">GXY80_15340</name>
</gene>
<reference evidence="1" key="2">
    <citation type="submission" date="2020-01" db="EMBL/GenBank/DDBJ databases">
        <authorList>
            <person name="Campanaro S."/>
        </authorList>
    </citation>
    <scope>NUCLEOTIDE SEQUENCE</scope>
    <source>
        <strain evidence="1">AS06rmzACSIP_7</strain>
    </source>
</reference>
<proteinExistence type="predicted"/>
<dbReference type="AlphaFoldDB" id="A0A971S1S8"/>
<evidence type="ECO:0000313" key="2">
    <source>
        <dbReference type="Proteomes" id="UP000777265"/>
    </source>
</evidence>
<reference evidence="1" key="1">
    <citation type="journal article" date="2020" name="Biotechnol. Biofuels">
        <title>New insights from the biogas microbiome by comprehensive genome-resolved metagenomics of nearly 1600 species originating from multiple anaerobic digesters.</title>
        <authorList>
            <person name="Campanaro S."/>
            <person name="Treu L."/>
            <person name="Rodriguez-R L.M."/>
            <person name="Kovalovszki A."/>
            <person name="Ziels R.M."/>
            <person name="Maus I."/>
            <person name="Zhu X."/>
            <person name="Kougias P.G."/>
            <person name="Basile A."/>
            <person name="Luo G."/>
            <person name="Schluter A."/>
            <person name="Konstantinidis K.T."/>
            <person name="Angelidaki I."/>
        </authorList>
    </citation>
    <scope>NUCLEOTIDE SEQUENCE</scope>
    <source>
        <strain evidence="1">AS06rmzACSIP_7</strain>
    </source>
</reference>
<dbReference type="EMBL" id="JAAYEE010000303">
    <property type="protein sequence ID" value="NLW36830.1"/>
    <property type="molecule type" value="Genomic_DNA"/>
</dbReference>
<accession>A0A971S1S8</accession>
<protein>
    <submittedName>
        <fullName evidence="1">Uncharacterized protein</fullName>
    </submittedName>
</protein>
<dbReference type="Proteomes" id="UP000777265">
    <property type="component" value="Unassembled WGS sequence"/>
</dbReference>
<organism evidence="1 2">
    <name type="scientific">Syntrophorhabdus aromaticivorans</name>
    <dbReference type="NCBI Taxonomy" id="328301"/>
    <lineage>
        <taxon>Bacteria</taxon>
        <taxon>Pseudomonadati</taxon>
        <taxon>Thermodesulfobacteriota</taxon>
        <taxon>Syntrophorhabdia</taxon>
        <taxon>Syntrophorhabdales</taxon>
        <taxon>Syntrophorhabdaceae</taxon>
        <taxon>Syntrophorhabdus</taxon>
    </lineage>
</organism>
<evidence type="ECO:0000313" key="1">
    <source>
        <dbReference type="EMBL" id="NLW36830.1"/>
    </source>
</evidence>